<evidence type="ECO:0000313" key="2">
    <source>
        <dbReference type="Proteomes" id="UP000050525"/>
    </source>
</evidence>
<gene>
    <name evidence="1" type="ORF">Y1Q_0006064</name>
</gene>
<comment type="caution">
    <text evidence="1">The sequence shown here is derived from an EMBL/GenBank/DDBJ whole genome shotgun (WGS) entry which is preliminary data.</text>
</comment>
<protein>
    <submittedName>
        <fullName evidence="1">Uncharacterized protein</fullName>
    </submittedName>
</protein>
<keyword evidence="2" id="KW-1185">Reference proteome</keyword>
<dbReference type="Proteomes" id="UP000050525">
    <property type="component" value="Unassembled WGS sequence"/>
</dbReference>
<reference evidence="1 2" key="1">
    <citation type="journal article" date="2012" name="Genome Biol.">
        <title>Sequencing three crocodilian genomes to illuminate the evolution of archosaurs and amniotes.</title>
        <authorList>
            <person name="St John J.A."/>
            <person name="Braun E.L."/>
            <person name="Isberg S.R."/>
            <person name="Miles L.G."/>
            <person name="Chong A.Y."/>
            <person name="Gongora J."/>
            <person name="Dalzell P."/>
            <person name="Moran C."/>
            <person name="Bed'hom B."/>
            <person name="Abzhanov A."/>
            <person name="Burgess S.C."/>
            <person name="Cooksey A.M."/>
            <person name="Castoe T.A."/>
            <person name="Crawford N.G."/>
            <person name="Densmore L.D."/>
            <person name="Drew J.C."/>
            <person name="Edwards S.V."/>
            <person name="Faircloth B.C."/>
            <person name="Fujita M.K."/>
            <person name="Greenwold M.J."/>
            <person name="Hoffmann F.G."/>
            <person name="Howard J.M."/>
            <person name="Iguchi T."/>
            <person name="Janes D.E."/>
            <person name="Khan S.Y."/>
            <person name="Kohno S."/>
            <person name="de Koning A.J."/>
            <person name="Lance S.L."/>
            <person name="McCarthy F.M."/>
            <person name="McCormack J.E."/>
            <person name="Merchant M.E."/>
            <person name="Peterson D.G."/>
            <person name="Pollock D.D."/>
            <person name="Pourmand N."/>
            <person name="Raney B.J."/>
            <person name="Roessler K.A."/>
            <person name="Sanford J.R."/>
            <person name="Sawyer R.H."/>
            <person name="Schmidt C.J."/>
            <person name="Triplett E.W."/>
            <person name="Tuberville T.D."/>
            <person name="Venegas-Anaya M."/>
            <person name="Howard J.T."/>
            <person name="Jarvis E.D."/>
            <person name="Guillette L.J.Jr."/>
            <person name="Glenn T.C."/>
            <person name="Green R.E."/>
            <person name="Ray D.A."/>
        </authorList>
    </citation>
    <scope>NUCLEOTIDE SEQUENCE [LARGE SCALE GENOMIC DNA]</scope>
    <source>
        <strain evidence="1">KSC_2009_1</strain>
    </source>
</reference>
<name>A0A151N3W7_ALLMI</name>
<evidence type="ECO:0000313" key="1">
    <source>
        <dbReference type="EMBL" id="KYO31482.1"/>
    </source>
</evidence>
<organism evidence="1 2">
    <name type="scientific">Alligator mississippiensis</name>
    <name type="common">American alligator</name>
    <dbReference type="NCBI Taxonomy" id="8496"/>
    <lineage>
        <taxon>Eukaryota</taxon>
        <taxon>Metazoa</taxon>
        <taxon>Chordata</taxon>
        <taxon>Craniata</taxon>
        <taxon>Vertebrata</taxon>
        <taxon>Euteleostomi</taxon>
        <taxon>Archelosauria</taxon>
        <taxon>Archosauria</taxon>
        <taxon>Crocodylia</taxon>
        <taxon>Alligatoridae</taxon>
        <taxon>Alligatorinae</taxon>
        <taxon>Alligator</taxon>
    </lineage>
</organism>
<dbReference type="EMBL" id="AKHW03004073">
    <property type="protein sequence ID" value="KYO31482.1"/>
    <property type="molecule type" value="Genomic_DNA"/>
</dbReference>
<dbReference type="AlphaFoldDB" id="A0A151N3W7"/>
<sequence length="70" mass="7537">MSAAIKSGVIHPREVCELSGPWGQKEIPLPVKKSPWITVYLSFSEQLLCCIPEVSSLHGPEGSGVTDTQS</sequence>
<accession>A0A151N3W7</accession>
<proteinExistence type="predicted"/>